<reference evidence="1 2" key="1">
    <citation type="submission" date="2021-04" db="EMBL/GenBank/DDBJ databases">
        <authorList>
            <person name="Pira H."/>
            <person name="Risdian C."/>
            <person name="Wink J."/>
        </authorList>
    </citation>
    <scope>NUCLEOTIDE SEQUENCE [LARGE SCALE GENOMIC DNA]</scope>
    <source>
        <strain evidence="1 2">WH131</strain>
    </source>
</reference>
<sequence length="61" mass="6772">MYKNMFFAKRFWTSKLGHASIASIAAMTVMVVFTSQFDANSAQTDMFAHPHAATVMLVEIA</sequence>
<keyword evidence="2" id="KW-1185">Reference proteome</keyword>
<name>A0ABS6SPC2_9SPHN</name>
<dbReference type="RefSeq" id="WP_218317061.1">
    <property type="nucleotide sequence ID" value="NZ_JAGSPB010000002.1"/>
</dbReference>
<dbReference type="Proteomes" id="UP000699975">
    <property type="component" value="Unassembled WGS sequence"/>
</dbReference>
<accession>A0ABS6SPC2</accession>
<dbReference type="EMBL" id="JAGSPB010000002">
    <property type="protein sequence ID" value="MBV7266469.1"/>
    <property type="molecule type" value="Genomic_DNA"/>
</dbReference>
<gene>
    <name evidence="1" type="ORF">KCG45_09790</name>
</gene>
<evidence type="ECO:0000313" key="1">
    <source>
        <dbReference type="EMBL" id="MBV7266469.1"/>
    </source>
</evidence>
<protein>
    <submittedName>
        <fullName evidence="1">Uncharacterized protein</fullName>
    </submittedName>
</protein>
<comment type="caution">
    <text evidence="1">The sequence shown here is derived from an EMBL/GenBank/DDBJ whole genome shotgun (WGS) entry which is preliminary data.</text>
</comment>
<proteinExistence type="predicted"/>
<evidence type="ECO:0000313" key="2">
    <source>
        <dbReference type="Proteomes" id="UP000699975"/>
    </source>
</evidence>
<organism evidence="1 2">
    <name type="scientific">Erythrobacter ani</name>
    <dbReference type="NCBI Taxonomy" id="2827235"/>
    <lineage>
        <taxon>Bacteria</taxon>
        <taxon>Pseudomonadati</taxon>
        <taxon>Pseudomonadota</taxon>
        <taxon>Alphaproteobacteria</taxon>
        <taxon>Sphingomonadales</taxon>
        <taxon>Erythrobacteraceae</taxon>
        <taxon>Erythrobacter/Porphyrobacter group</taxon>
        <taxon>Erythrobacter</taxon>
    </lineage>
</organism>